<keyword evidence="5" id="KW-1185">Reference proteome</keyword>
<dbReference type="PANTHER" id="PTHR45680">
    <property type="entry name" value="NUCLEAR HORMONE RECEPTOR FAMILY"/>
    <property type="match status" value="1"/>
</dbReference>
<dbReference type="InterPro" id="IPR035500">
    <property type="entry name" value="NHR-like_dom_sf"/>
</dbReference>
<accession>A0A1I8ANS0</accession>
<dbReference type="InterPro" id="IPR051152">
    <property type="entry name" value="C.elegans_Orphan_NR"/>
</dbReference>
<evidence type="ECO:0000313" key="6">
    <source>
        <dbReference type="WBParaSite" id="L893_g7326.t1"/>
    </source>
</evidence>
<evidence type="ECO:0000256" key="2">
    <source>
        <dbReference type="ARBA" id="ARBA00023163"/>
    </source>
</evidence>
<name>A0A1I8ANS0_9BILA</name>
<dbReference type="AlphaFoldDB" id="A0A1I8ANS0"/>
<evidence type="ECO:0000256" key="1">
    <source>
        <dbReference type="ARBA" id="ARBA00023015"/>
    </source>
</evidence>
<dbReference type="PROSITE" id="PS51843">
    <property type="entry name" value="NR_LBD"/>
    <property type="match status" value="1"/>
</dbReference>
<dbReference type="Gene3D" id="1.10.565.10">
    <property type="entry name" value="Retinoid X Receptor"/>
    <property type="match status" value="1"/>
</dbReference>
<dbReference type="Pfam" id="PF00104">
    <property type="entry name" value="Hormone_recep"/>
    <property type="match status" value="1"/>
</dbReference>
<evidence type="ECO:0000313" key="5">
    <source>
        <dbReference type="Proteomes" id="UP000095287"/>
    </source>
</evidence>
<keyword evidence="3" id="KW-0675">Receptor</keyword>
<dbReference type="Proteomes" id="UP000095287">
    <property type="component" value="Unplaced"/>
</dbReference>
<dbReference type="PANTHER" id="PTHR45680:SF29">
    <property type="entry name" value="NUCLEAR HORMONE RECEPTOR FAMILY"/>
    <property type="match status" value="1"/>
</dbReference>
<dbReference type="InterPro" id="IPR000536">
    <property type="entry name" value="Nucl_hrmn_rcpt_lig-bd"/>
</dbReference>
<evidence type="ECO:0000256" key="3">
    <source>
        <dbReference type="ARBA" id="ARBA00023170"/>
    </source>
</evidence>
<keyword evidence="1" id="KW-0805">Transcription regulation</keyword>
<sequence>MHILERAARTFEFFGSDCPPRIHLLDDHHAVDIDNFEYTLAGSDNPDFMKKILNVWRPIMAQVNRVLLIPMKELGLTNFEVTYLCAYRLWEVDRIEGLEEQTYRTAENVLKRIGEELHRYYVTDLKMKSYSGRVAEVMRLLNDVDGLIMFVHRMELQLDVCEVVGFEFHDSVFCRHRDE</sequence>
<feature type="domain" description="NR LBD" evidence="4">
    <location>
        <begin position="1"/>
        <end position="179"/>
    </location>
</feature>
<organism evidence="5 6">
    <name type="scientific">Steinernema glaseri</name>
    <dbReference type="NCBI Taxonomy" id="37863"/>
    <lineage>
        <taxon>Eukaryota</taxon>
        <taxon>Metazoa</taxon>
        <taxon>Ecdysozoa</taxon>
        <taxon>Nematoda</taxon>
        <taxon>Chromadorea</taxon>
        <taxon>Rhabditida</taxon>
        <taxon>Tylenchina</taxon>
        <taxon>Panagrolaimomorpha</taxon>
        <taxon>Strongyloidoidea</taxon>
        <taxon>Steinernematidae</taxon>
        <taxon>Steinernema</taxon>
    </lineage>
</organism>
<protein>
    <submittedName>
        <fullName evidence="6">NR LBD domain-containing protein</fullName>
    </submittedName>
</protein>
<reference evidence="6" key="1">
    <citation type="submission" date="2016-11" db="UniProtKB">
        <authorList>
            <consortium name="WormBaseParasite"/>
        </authorList>
    </citation>
    <scope>IDENTIFICATION</scope>
</reference>
<evidence type="ECO:0000259" key="4">
    <source>
        <dbReference type="PROSITE" id="PS51843"/>
    </source>
</evidence>
<proteinExistence type="predicted"/>
<keyword evidence="2" id="KW-0804">Transcription</keyword>
<dbReference type="WBParaSite" id="L893_g7326.t1">
    <property type="protein sequence ID" value="L893_g7326.t1"/>
    <property type="gene ID" value="L893_g7326"/>
</dbReference>
<dbReference type="SUPFAM" id="SSF48508">
    <property type="entry name" value="Nuclear receptor ligand-binding domain"/>
    <property type="match status" value="1"/>
</dbReference>